<name>A0A382EKR2_9ZZZZ</name>
<proteinExistence type="predicted"/>
<dbReference type="EMBL" id="UINC01044688">
    <property type="protein sequence ID" value="SVB50477.1"/>
    <property type="molecule type" value="Genomic_DNA"/>
</dbReference>
<dbReference type="Pfam" id="PF13229">
    <property type="entry name" value="Beta_helix"/>
    <property type="match status" value="1"/>
</dbReference>
<dbReference type="SUPFAM" id="SSF51126">
    <property type="entry name" value="Pectin lyase-like"/>
    <property type="match status" value="1"/>
</dbReference>
<gene>
    <name evidence="2" type="ORF">METZ01_LOCUS203331</name>
</gene>
<dbReference type="InterPro" id="IPR012334">
    <property type="entry name" value="Pectin_lyas_fold"/>
</dbReference>
<dbReference type="InterPro" id="IPR022441">
    <property type="entry name" value="Para_beta_helix_rpt-2"/>
</dbReference>
<reference evidence="2" key="1">
    <citation type="submission" date="2018-05" db="EMBL/GenBank/DDBJ databases">
        <authorList>
            <person name="Lanie J.A."/>
            <person name="Ng W.-L."/>
            <person name="Kazmierczak K.M."/>
            <person name="Andrzejewski T.M."/>
            <person name="Davidsen T.M."/>
            <person name="Wayne K.J."/>
            <person name="Tettelin H."/>
            <person name="Glass J.I."/>
            <person name="Rusch D."/>
            <person name="Podicherti R."/>
            <person name="Tsui H.-C.T."/>
            <person name="Winkler M.E."/>
        </authorList>
    </citation>
    <scope>NUCLEOTIDE SEQUENCE</scope>
</reference>
<protein>
    <recommendedName>
        <fullName evidence="1">Right handed beta helix domain-containing protein</fullName>
    </recommendedName>
</protein>
<dbReference type="NCBIfam" id="TIGR03804">
    <property type="entry name" value="para_beta_helix"/>
    <property type="match status" value="1"/>
</dbReference>
<organism evidence="2">
    <name type="scientific">marine metagenome</name>
    <dbReference type="NCBI Taxonomy" id="408172"/>
    <lineage>
        <taxon>unclassified sequences</taxon>
        <taxon>metagenomes</taxon>
        <taxon>ecological metagenomes</taxon>
    </lineage>
</organism>
<dbReference type="Gene3D" id="2.160.20.10">
    <property type="entry name" value="Single-stranded right-handed beta-helix, Pectin lyase-like"/>
    <property type="match status" value="1"/>
</dbReference>
<dbReference type="InterPro" id="IPR011050">
    <property type="entry name" value="Pectin_lyase_fold/virulence"/>
</dbReference>
<accession>A0A382EKR2</accession>
<dbReference type="InterPro" id="IPR039448">
    <property type="entry name" value="Beta_helix"/>
</dbReference>
<feature type="non-terminal residue" evidence="2">
    <location>
        <position position="1"/>
    </location>
</feature>
<evidence type="ECO:0000259" key="1">
    <source>
        <dbReference type="Pfam" id="PF13229"/>
    </source>
</evidence>
<sequence length="104" mass="11535">GIICDDGARPKIEKNELTNNYQHAIVCYSSAEPEILSNNITRNGGWAVYSGGRLRGNFILGNNESDVIERGTGRDSEQFYGVDEVLEPRSNRVSDAGVQREYNP</sequence>
<feature type="domain" description="Right handed beta helix" evidence="1">
    <location>
        <begin position="1"/>
        <end position="58"/>
    </location>
</feature>
<dbReference type="AlphaFoldDB" id="A0A382EKR2"/>
<evidence type="ECO:0000313" key="2">
    <source>
        <dbReference type="EMBL" id="SVB50477.1"/>
    </source>
</evidence>